<dbReference type="CDD" id="cd22212">
    <property type="entry name" value="NDFIP-like"/>
    <property type="match status" value="1"/>
</dbReference>
<dbReference type="AlphaFoldDB" id="A0A2N1JBL6"/>
<dbReference type="GO" id="GO:0006511">
    <property type="term" value="P:ubiquitin-dependent protein catabolic process"/>
    <property type="evidence" value="ECO:0007669"/>
    <property type="project" value="TreeGrafter"/>
</dbReference>
<evidence type="ECO:0000256" key="6">
    <source>
        <dbReference type="SAM" id="Phobius"/>
    </source>
</evidence>
<accession>A0A2N1JBL6</accession>
<dbReference type="GO" id="GO:0007034">
    <property type="term" value="P:vacuolar transport"/>
    <property type="evidence" value="ECO:0007669"/>
    <property type="project" value="InterPro"/>
</dbReference>
<protein>
    <submittedName>
        <fullName evidence="7">Uncharacterized protein</fullName>
    </submittedName>
</protein>
<dbReference type="STRING" id="2020962.A0A2N1JBL6"/>
<dbReference type="GO" id="GO:0016020">
    <property type="term" value="C:membrane"/>
    <property type="evidence" value="ECO:0007669"/>
    <property type="project" value="UniProtKB-SubCell"/>
</dbReference>
<name>A0A2N1JBL6_9BASI</name>
<evidence type="ECO:0000313" key="7">
    <source>
        <dbReference type="EMBL" id="PKI83935.1"/>
    </source>
</evidence>
<keyword evidence="4 6" id="KW-0472">Membrane</keyword>
<feature type="region of interest" description="Disordered" evidence="5">
    <location>
        <begin position="239"/>
        <end position="258"/>
    </location>
</feature>
<keyword evidence="2 6" id="KW-0812">Transmembrane</keyword>
<evidence type="ECO:0000256" key="1">
    <source>
        <dbReference type="ARBA" id="ARBA00004141"/>
    </source>
</evidence>
<evidence type="ECO:0000256" key="5">
    <source>
        <dbReference type="SAM" id="MobiDB-lite"/>
    </source>
</evidence>
<dbReference type="Pfam" id="PF10176">
    <property type="entry name" value="NEDD4_Bsd2"/>
    <property type="match status" value="1"/>
</dbReference>
<evidence type="ECO:0000256" key="4">
    <source>
        <dbReference type="ARBA" id="ARBA00023136"/>
    </source>
</evidence>
<evidence type="ECO:0000256" key="2">
    <source>
        <dbReference type="ARBA" id="ARBA00022692"/>
    </source>
</evidence>
<dbReference type="PANTHER" id="PTHR13396:SF5">
    <property type="entry name" value="NEDD4 FAMILY INTERACTING PROTEIN"/>
    <property type="match status" value="1"/>
</dbReference>
<dbReference type="GO" id="GO:0005794">
    <property type="term" value="C:Golgi apparatus"/>
    <property type="evidence" value="ECO:0007669"/>
    <property type="project" value="TreeGrafter"/>
</dbReference>
<dbReference type="EMBL" id="KZ454990">
    <property type="protein sequence ID" value="PKI83935.1"/>
    <property type="molecule type" value="Genomic_DNA"/>
</dbReference>
<sequence>MSMNHYDTSAVFDQDGDEHEHVAPELHQPRYQYASSVADRFRFGLAKFAHKVGMKIPGLAYSALPGRGGNRDRTQMRTLGGGIQQDGVFSNMNAKPERQRRANSGDPDDLGEDDDIADDTLPPTYDAAAVDTVPTYWESTVFGANPMVDLEGGWSPDGPHVGEVSDMIVDGMLLGSVFGLLWNMVISVCFQFIGFILTFLLHTTHAAKYGSCAGLGISLVQYSLSLFERAYEIAKEAQKEAAKHRGKEKPPNQNQHLPSAEDLRQVRTIAYIILVLGIFAIFHSIIRFALMYRKGFKLVAAANAQAQTGSQLNGSGTQELNVQPTGFFESFANPVSSMVHSIGRLRNSILTEVGLLSNIRDTHSAEDYIIHPRGANVVFSSADDADGPLPSHVVVPYADPSMPQDTLHNLRQFMFPTSVEELENIEFGRSR</sequence>
<dbReference type="GO" id="GO:0048471">
    <property type="term" value="C:perinuclear region of cytoplasm"/>
    <property type="evidence" value="ECO:0007669"/>
    <property type="project" value="TreeGrafter"/>
</dbReference>
<dbReference type="Proteomes" id="UP000232875">
    <property type="component" value="Unassembled WGS sequence"/>
</dbReference>
<keyword evidence="8" id="KW-1185">Reference proteome</keyword>
<gene>
    <name evidence="7" type="ORF">MVES_001871</name>
</gene>
<feature type="region of interest" description="Disordered" evidence="5">
    <location>
        <begin position="78"/>
        <end position="118"/>
    </location>
</feature>
<keyword evidence="3 6" id="KW-1133">Transmembrane helix</keyword>
<feature type="compositionally biased region" description="Acidic residues" evidence="5">
    <location>
        <begin position="106"/>
        <end position="118"/>
    </location>
</feature>
<dbReference type="GO" id="GO:0005783">
    <property type="term" value="C:endoplasmic reticulum"/>
    <property type="evidence" value="ECO:0007669"/>
    <property type="project" value="TreeGrafter"/>
</dbReference>
<feature type="transmembrane region" description="Helical" evidence="6">
    <location>
        <begin position="269"/>
        <end position="290"/>
    </location>
</feature>
<evidence type="ECO:0000256" key="3">
    <source>
        <dbReference type="ARBA" id="ARBA00022989"/>
    </source>
</evidence>
<feature type="transmembrane region" description="Helical" evidence="6">
    <location>
        <begin position="180"/>
        <end position="201"/>
    </location>
</feature>
<organism evidence="7 8">
    <name type="scientific">Malassezia vespertilionis</name>
    <dbReference type="NCBI Taxonomy" id="2020962"/>
    <lineage>
        <taxon>Eukaryota</taxon>
        <taxon>Fungi</taxon>
        <taxon>Dikarya</taxon>
        <taxon>Basidiomycota</taxon>
        <taxon>Ustilaginomycotina</taxon>
        <taxon>Malasseziomycetes</taxon>
        <taxon>Malasseziales</taxon>
        <taxon>Malasseziaceae</taxon>
        <taxon>Malassezia</taxon>
    </lineage>
</organism>
<dbReference type="PANTHER" id="PTHR13396">
    <property type="entry name" value="NEDD4 FAMILY INTERACTING PROTEIN 1/2"/>
    <property type="match status" value="1"/>
</dbReference>
<dbReference type="InterPro" id="IPR019325">
    <property type="entry name" value="NEDD4/Bsd2"/>
</dbReference>
<dbReference type="OrthoDB" id="10003116at2759"/>
<evidence type="ECO:0000313" key="8">
    <source>
        <dbReference type="Proteomes" id="UP000232875"/>
    </source>
</evidence>
<reference evidence="7 8" key="1">
    <citation type="submission" date="2017-10" db="EMBL/GenBank/DDBJ databases">
        <title>A novel species of cold-tolerant Malassezia isolated from bats.</title>
        <authorList>
            <person name="Lorch J.M."/>
            <person name="Palmer J.M."/>
            <person name="Vanderwolf K.J."/>
            <person name="Schmidt K.Z."/>
            <person name="Verant M.L."/>
            <person name="Weller T.J."/>
            <person name="Blehert D.S."/>
        </authorList>
    </citation>
    <scope>NUCLEOTIDE SEQUENCE [LARGE SCALE GENOMIC DNA]</scope>
    <source>
        <strain evidence="7 8">NWHC:44797-103</strain>
    </source>
</reference>
<dbReference type="GO" id="GO:0031398">
    <property type="term" value="P:positive regulation of protein ubiquitination"/>
    <property type="evidence" value="ECO:0007669"/>
    <property type="project" value="TreeGrafter"/>
</dbReference>
<dbReference type="GO" id="GO:0030001">
    <property type="term" value="P:metal ion transport"/>
    <property type="evidence" value="ECO:0007669"/>
    <property type="project" value="InterPro"/>
</dbReference>
<proteinExistence type="predicted"/>
<comment type="subcellular location">
    <subcellularLocation>
        <location evidence="1">Membrane</location>
        <topology evidence="1">Multi-pass membrane protein</topology>
    </subcellularLocation>
</comment>